<dbReference type="GO" id="GO:0047429">
    <property type="term" value="F:nucleoside triphosphate diphosphatase activity"/>
    <property type="evidence" value="ECO:0007669"/>
    <property type="project" value="InterPro"/>
</dbReference>
<keyword evidence="1" id="KW-0378">Hydrolase</keyword>
<dbReference type="STRING" id="74969.FAD_0415"/>
<accession>A0A1V0N2L5</accession>
<dbReference type="EMBL" id="CP015363">
    <property type="protein sequence ID" value="ARD84334.1"/>
    <property type="molecule type" value="Genomic_DNA"/>
</dbReference>
<evidence type="ECO:0000313" key="1">
    <source>
        <dbReference type="EMBL" id="ARD84334.1"/>
    </source>
</evidence>
<keyword evidence="3" id="KW-1185">Reference proteome</keyword>
<dbReference type="SUPFAM" id="SSF101386">
    <property type="entry name" value="all-alpha NTP pyrophosphatases"/>
    <property type="match status" value="1"/>
</dbReference>
<dbReference type="Gene3D" id="1.10.287.1080">
    <property type="entry name" value="MazG-like"/>
    <property type="match status" value="1"/>
</dbReference>
<evidence type="ECO:0000313" key="2">
    <source>
        <dbReference type="EMBL" id="NOL60191.1"/>
    </source>
</evidence>
<dbReference type="InterPro" id="IPR052555">
    <property type="entry name" value="dCTP_Pyrophosphatase"/>
</dbReference>
<dbReference type="Proteomes" id="UP000192050">
    <property type="component" value="Chromosome"/>
</dbReference>
<dbReference type="OrthoDB" id="147562at2157"/>
<dbReference type="RefSeq" id="WP_081141580.1">
    <property type="nucleotide sequence ID" value="NZ_CP015363.1"/>
</dbReference>
<dbReference type="PIRSF" id="PIRSF029826">
    <property type="entry name" value="UCP029826_pph"/>
    <property type="match status" value="1"/>
</dbReference>
<dbReference type="InterPro" id="IPR025984">
    <property type="entry name" value="DCTPP"/>
</dbReference>
<dbReference type="PANTHER" id="PTHR46523">
    <property type="entry name" value="DCTP PYROPHOSPHATASE 1"/>
    <property type="match status" value="1"/>
</dbReference>
<dbReference type="EMBL" id="JABGBP010000171">
    <property type="protein sequence ID" value="NOL60191.1"/>
    <property type="molecule type" value="Genomic_DNA"/>
</dbReference>
<gene>
    <name evidence="1" type="ORF">FAD_0415</name>
    <name evidence="2" type="ORF">HLB00_04990</name>
</gene>
<dbReference type="GO" id="GO:0009143">
    <property type="term" value="P:nucleoside triphosphate catabolic process"/>
    <property type="evidence" value="ECO:0007669"/>
    <property type="project" value="InterPro"/>
</dbReference>
<dbReference type="PANTHER" id="PTHR46523:SF1">
    <property type="entry name" value="DCTP PYROPHOSPHATASE 1"/>
    <property type="match status" value="1"/>
</dbReference>
<organism evidence="1 3">
    <name type="scientific">Ferroplasma acidiphilum</name>
    <dbReference type="NCBI Taxonomy" id="74969"/>
    <lineage>
        <taxon>Archaea</taxon>
        <taxon>Methanobacteriati</taxon>
        <taxon>Thermoplasmatota</taxon>
        <taxon>Thermoplasmata</taxon>
        <taxon>Thermoplasmatales</taxon>
        <taxon>Ferroplasmaceae</taxon>
        <taxon>Ferroplasma</taxon>
    </lineage>
</organism>
<dbReference type="Proteomes" id="UP000546917">
    <property type="component" value="Unassembled WGS sequence"/>
</dbReference>
<sequence>MSDIKELEGIASEFIDKRDWRKFHTIKDLAMNCSVESNELLEILLWRDKEFENNILNGKDNKSLEMIKNEVSDILFSCFAIADHLHFNLEGAYRQKMKELDKRYDPDKVKGKLVKIPSPDHKKED</sequence>
<reference evidence="1 3" key="1">
    <citation type="submission" date="2011-10" db="EMBL/GenBank/DDBJ databases">
        <title>Metabolic and evolutionary patterns in the extreme acidophile Ferroplasma acidiphilum.</title>
        <authorList>
            <person name="Golyshina O.V."/>
            <person name="Kozyavkin S.A."/>
            <person name="Tatusov R.L."/>
            <person name="Slesarev A.I."/>
            <person name="Golyshin P.N."/>
        </authorList>
    </citation>
    <scope>NUCLEOTIDE SEQUENCE [LARGE SCALE GENOMIC DNA]</scope>
    <source>
        <strain evidence="1">Berkeley</strain>
        <strain evidence="3">Y</strain>
    </source>
</reference>
<reference evidence="2 4" key="2">
    <citation type="submission" date="2020-05" db="EMBL/GenBank/DDBJ databases">
        <authorList>
            <person name="Zhang R."/>
        </authorList>
    </citation>
    <scope>NUCLEOTIDE SEQUENCE [LARGE SCALE GENOMIC DNA]</scope>
    <source>
        <strain evidence="2 4">DSM 28986</strain>
    </source>
</reference>
<dbReference type="KEGG" id="fai:FAD_0415"/>
<dbReference type="Pfam" id="PF12643">
    <property type="entry name" value="MazG-like"/>
    <property type="match status" value="1"/>
</dbReference>
<dbReference type="GeneID" id="31675924"/>
<evidence type="ECO:0000313" key="3">
    <source>
        <dbReference type="Proteomes" id="UP000192050"/>
    </source>
</evidence>
<evidence type="ECO:0000313" key="4">
    <source>
        <dbReference type="Proteomes" id="UP000546917"/>
    </source>
</evidence>
<proteinExistence type="predicted"/>
<dbReference type="AlphaFoldDB" id="A0A1V0N2L5"/>
<name>A0A1V0N2L5_9ARCH</name>
<protein>
    <submittedName>
        <fullName evidence="1">MazG superfamily nucleotide pyrophosphohydrolase</fullName>
    </submittedName>
</protein>